<dbReference type="SUPFAM" id="SSF52047">
    <property type="entry name" value="RNI-like"/>
    <property type="match status" value="1"/>
</dbReference>
<dbReference type="InterPro" id="IPR001810">
    <property type="entry name" value="F-box_dom"/>
</dbReference>
<dbReference type="InterPro" id="IPR006566">
    <property type="entry name" value="FBD"/>
</dbReference>
<dbReference type="PROSITE" id="PS50181">
    <property type="entry name" value="FBOX"/>
    <property type="match status" value="1"/>
</dbReference>
<dbReference type="EMBL" id="JACTNZ010000013">
    <property type="protein sequence ID" value="KAG5516940.1"/>
    <property type="molecule type" value="Genomic_DNA"/>
</dbReference>
<evidence type="ECO:0000259" key="1">
    <source>
        <dbReference type="PROSITE" id="PS50181"/>
    </source>
</evidence>
<gene>
    <name evidence="2" type="ORF">RHGRI_037618</name>
</gene>
<proteinExistence type="predicted"/>
<dbReference type="InterPro" id="IPR050232">
    <property type="entry name" value="FBL13/AtMIF1-like"/>
</dbReference>
<dbReference type="InterPro" id="IPR036047">
    <property type="entry name" value="F-box-like_dom_sf"/>
</dbReference>
<dbReference type="InterPro" id="IPR053781">
    <property type="entry name" value="F-box_AtFBL13-like"/>
</dbReference>
<organism evidence="2 3">
    <name type="scientific">Rhododendron griersonianum</name>
    <dbReference type="NCBI Taxonomy" id="479676"/>
    <lineage>
        <taxon>Eukaryota</taxon>
        <taxon>Viridiplantae</taxon>
        <taxon>Streptophyta</taxon>
        <taxon>Embryophyta</taxon>
        <taxon>Tracheophyta</taxon>
        <taxon>Spermatophyta</taxon>
        <taxon>Magnoliopsida</taxon>
        <taxon>eudicotyledons</taxon>
        <taxon>Gunneridae</taxon>
        <taxon>Pentapetalae</taxon>
        <taxon>asterids</taxon>
        <taxon>Ericales</taxon>
        <taxon>Ericaceae</taxon>
        <taxon>Ericoideae</taxon>
        <taxon>Rhodoreae</taxon>
        <taxon>Rhododendron</taxon>
    </lineage>
</organism>
<feature type="domain" description="F-box" evidence="1">
    <location>
        <begin position="20"/>
        <end position="68"/>
    </location>
</feature>
<dbReference type="SUPFAM" id="SSF81383">
    <property type="entry name" value="F-box domain"/>
    <property type="match status" value="1"/>
</dbReference>
<dbReference type="CDD" id="cd22160">
    <property type="entry name" value="F-box_AtFBL13-like"/>
    <property type="match status" value="1"/>
</dbReference>
<sequence length="440" mass="50184">MYMPLPCLCWNQEQNVSQCEDRISELPSNLISQILSSLPTKNAVATSVLSTRWKQFWTLVTSLDFDDMLLLQHRSSNKDALQTSFIISPIYRVLDRVSGLDKVRLKCWQKYDVSHVKAWVVAIVKYHLKELDLFIPVKCCTDYVVARDLFSCKTLVILKLGTEFMLDIPVSICLPSLKILHLDRVKFSDDDSIKRLLLGCPVLDELNMNECGGKDILRVIHISAPVLTKLRYCKEYGLETEVSECMTVIDTPALLYLELIDHAAAEGYLVKNLPHIIKADIGVQYDRTRSKSLIDLLMGISKVQSLHLYNEIPEAVPKLDSELPTFHNLTSLVLGAGYVLRKWWLRFLEKSPCLESLVFKEGDWFDESNGYGWDEDVDKDGDEDNNKDNVPSCLLLNLKEIKFVDIELNAVDLRMVEYFLNNAEVLEKLTIEISESIGDG</sequence>
<dbReference type="InterPro" id="IPR032675">
    <property type="entry name" value="LRR_dom_sf"/>
</dbReference>
<dbReference type="Pfam" id="PF08387">
    <property type="entry name" value="FBD"/>
    <property type="match status" value="1"/>
</dbReference>
<dbReference type="InterPro" id="IPR055411">
    <property type="entry name" value="LRR_FXL15/At3g58940/PEG3-like"/>
</dbReference>
<dbReference type="PANTHER" id="PTHR31900">
    <property type="entry name" value="F-BOX/RNI SUPERFAMILY PROTEIN-RELATED"/>
    <property type="match status" value="1"/>
</dbReference>
<dbReference type="Pfam" id="PF24758">
    <property type="entry name" value="LRR_At5g56370"/>
    <property type="match status" value="1"/>
</dbReference>
<evidence type="ECO:0000313" key="3">
    <source>
        <dbReference type="Proteomes" id="UP000823749"/>
    </source>
</evidence>
<evidence type="ECO:0000313" key="2">
    <source>
        <dbReference type="EMBL" id="KAG5516940.1"/>
    </source>
</evidence>
<dbReference type="Pfam" id="PF00646">
    <property type="entry name" value="F-box"/>
    <property type="match status" value="1"/>
</dbReference>
<accession>A0AAV6HT54</accession>
<reference evidence="2 3" key="1">
    <citation type="submission" date="2020-08" db="EMBL/GenBank/DDBJ databases">
        <title>Plant Genome Project.</title>
        <authorList>
            <person name="Zhang R.-G."/>
        </authorList>
    </citation>
    <scope>NUCLEOTIDE SEQUENCE [LARGE SCALE GENOMIC DNA]</scope>
    <source>
        <strain evidence="2">WSP0</strain>
        <tissue evidence="2">Leaf</tissue>
    </source>
</reference>
<dbReference type="PANTHER" id="PTHR31900:SF34">
    <property type="entry name" value="EMB|CAB62440.1-RELATED"/>
    <property type="match status" value="1"/>
</dbReference>
<dbReference type="Proteomes" id="UP000823749">
    <property type="component" value="Chromosome 13"/>
</dbReference>
<protein>
    <recommendedName>
        <fullName evidence="1">F-box domain-containing protein</fullName>
    </recommendedName>
</protein>
<name>A0AAV6HT54_9ERIC</name>
<comment type="caution">
    <text evidence="2">The sequence shown here is derived from an EMBL/GenBank/DDBJ whole genome shotgun (WGS) entry which is preliminary data.</text>
</comment>
<dbReference type="AlphaFoldDB" id="A0AAV6HT54"/>
<keyword evidence="3" id="KW-1185">Reference proteome</keyword>
<dbReference type="Gene3D" id="3.80.10.10">
    <property type="entry name" value="Ribonuclease Inhibitor"/>
    <property type="match status" value="1"/>
</dbReference>